<reference evidence="1 2" key="1">
    <citation type="submission" date="2020-08" db="EMBL/GenBank/DDBJ databases">
        <title>Genomic Encyclopedia of Type Strains, Phase IV (KMG-IV): sequencing the most valuable type-strain genomes for metagenomic binning, comparative biology and taxonomic classification.</title>
        <authorList>
            <person name="Goeker M."/>
        </authorList>
    </citation>
    <scope>NUCLEOTIDE SEQUENCE [LARGE SCALE GENOMIC DNA]</scope>
    <source>
        <strain evidence="1 2">DSM 105074</strain>
    </source>
</reference>
<proteinExistence type="predicted"/>
<evidence type="ECO:0000313" key="1">
    <source>
        <dbReference type="EMBL" id="MBB5282791.1"/>
    </source>
</evidence>
<protein>
    <submittedName>
        <fullName evidence="1">Uncharacterized protein</fullName>
    </submittedName>
</protein>
<dbReference type="Proteomes" id="UP000557307">
    <property type="component" value="Unassembled WGS sequence"/>
</dbReference>
<comment type="caution">
    <text evidence="1">The sequence shown here is derived from an EMBL/GenBank/DDBJ whole genome shotgun (WGS) entry which is preliminary data.</text>
</comment>
<dbReference type="AlphaFoldDB" id="A0A840THP0"/>
<accession>A0A840THP0</accession>
<organism evidence="1 2">
    <name type="scientific">Rhabdobacter roseus</name>
    <dbReference type="NCBI Taxonomy" id="1655419"/>
    <lineage>
        <taxon>Bacteria</taxon>
        <taxon>Pseudomonadati</taxon>
        <taxon>Bacteroidota</taxon>
        <taxon>Cytophagia</taxon>
        <taxon>Cytophagales</taxon>
        <taxon>Cytophagaceae</taxon>
        <taxon>Rhabdobacter</taxon>
    </lineage>
</organism>
<gene>
    <name evidence="1" type="ORF">HNQ92_000912</name>
</gene>
<dbReference type="EMBL" id="JACHGF010000001">
    <property type="protein sequence ID" value="MBB5282791.1"/>
    <property type="molecule type" value="Genomic_DNA"/>
</dbReference>
<sequence length="63" mass="7285">MNQINISIFQIKKKGFLPFTKSQKKVNNWQDLALKTLFEEVLAGKIDVLKKLSARKPVRQKNA</sequence>
<evidence type="ECO:0000313" key="2">
    <source>
        <dbReference type="Proteomes" id="UP000557307"/>
    </source>
</evidence>
<name>A0A840THP0_9BACT</name>
<keyword evidence="2" id="KW-1185">Reference proteome</keyword>